<organism evidence="3 4">
    <name type="scientific">Thyridium curvatum</name>
    <dbReference type="NCBI Taxonomy" id="1093900"/>
    <lineage>
        <taxon>Eukaryota</taxon>
        <taxon>Fungi</taxon>
        <taxon>Dikarya</taxon>
        <taxon>Ascomycota</taxon>
        <taxon>Pezizomycotina</taxon>
        <taxon>Sordariomycetes</taxon>
        <taxon>Sordariomycetidae</taxon>
        <taxon>Thyridiales</taxon>
        <taxon>Thyridiaceae</taxon>
        <taxon>Thyridium</taxon>
    </lineage>
</organism>
<dbReference type="AlphaFoldDB" id="A0A507B2Q8"/>
<dbReference type="Gene3D" id="3.40.630.30">
    <property type="match status" value="1"/>
</dbReference>
<proteinExistence type="predicted"/>
<dbReference type="InterPro" id="IPR016181">
    <property type="entry name" value="Acyl_CoA_acyltransferase"/>
</dbReference>
<dbReference type="SUPFAM" id="SSF55729">
    <property type="entry name" value="Acyl-CoA N-acyltransferases (Nat)"/>
    <property type="match status" value="1"/>
</dbReference>
<dbReference type="InParanoid" id="A0A507B2Q8"/>
<dbReference type="EMBL" id="SKBQ01000002">
    <property type="protein sequence ID" value="TPX14143.1"/>
    <property type="molecule type" value="Genomic_DNA"/>
</dbReference>
<dbReference type="STRING" id="1093900.A0A507B2Q8"/>
<protein>
    <recommendedName>
        <fullName evidence="2">LYC1 C-terminal domain-containing protein</fullName>
    </recommendedName>
</protein>
<name>A0A507B2Q8_9PEZI</name>
<sequence>MGSSATDLELPPADSPSLVLAKATEAERLRTWSKTHPLWGPALSREDYLAREAYLTTVPLAKDGGITHWILTDARAPPDARPIYSSCESLRKPALAAYRVKKQGEGGGEAVKVEDGLAHGVGSVFTDEKYRGRGYAGRMMQEMGRALRTWQAGTRAGASGPHGCGCGSGNGGVVAVSDGKEEEEEEEEAPEGTRCLFSILYSDIGKKFYASRGWAPFASTHLSFPPAAAAAATAKDNAAADSQAAAATNGSSSNGTTELRARPIGYHELAELCAVDERQLRASLARRAARRGSGKTTHVALVPNLDQMLWHLMREDFVTKHVFGRTPAVRGAVYGAPGRRLWAVWTRGYYGGLERVEGNTLHVLRFAVEGWREEGGDPAIDDDDDDDDDHDHESCRGEGGDYEYLAAGMRAIVRLAQAEAAEWRSADVQMWNPPPALRRAVDLAGLEHEVVERDKDSIASLMWYGKQGRTEELDWVLNEKYGWC</sequence>
<dbReference type="InterPro" id="IPR053013">
    <property type="entry name" value="LAT"/>
</dbReference>
<evidence type="ECO:0000259" key="2">
    <source>
        <dbReference type="Pfam" id="PF22998"/>
    </source>
</evidence>
<accession>A0A507B2Q8</accession>
<keyword evidence="4" id="KW-1185">Reference proteome</keyword>
<feature type="compositionally biased region" description="Acidic residues" evidence="1">
    <location>
        <begin position="379"/>
        <end position="390"/>
    </location>
</feature>
<evidence type="ECO:0000313" key="3">
    <source>
        <dbReference type="EMBL" id="TPX14143.1"/>
    </source>
</evidence>
<dbReference type="Proteomes" id="UP000319257">
    <property type="component" value="Unassembled WGS sequence"/>
</dbReference>
<dbReference type="PANTHER" id="PTHR34815">
    <property type="entry name" value="LYSINE ACETYLTRANSFERASE"/>
    <property type="match status" value="1"/>
</dbReference>
<gene>
    <name evidence="3" type="ORF">E0L32_000537</name>
</gene>
<feature type="domain" description="LYC1 C-terminal" evidence="2">
    <location>
        <begin position="252"/>
        <end position="484"/>
    </location>
</feature>
<dbReference type="Pfam" id="PF22998">
    <property type="entry name" value="GNAT_LYC1-like"/>
    <property type="match status" value="1"/>
</dbReference>
<dbReference type="GeneID" id="41967984"/>
<dbReference type="InterPro" id="IPR055100">
    <property type="entry name" value="GNAT_LYC1-like"/>
</dbReference>
<dbReference type="OrthoDB" id="2020070at2759"/>
<feature type="region of interest" description="Disordered" evidence="1">
    <location>
        <begin position="375"/>
        <end position="399"/>
    </location>
</feature>
<evidence type="ECO:0000313" key="4">
    <source>
        <dbReference type="Proteomes" id="UP000319257"/>
    </source>
</evidence>
<dbReference type="PANTHER" id="PTHR34815:SF4">
    <property type="entry name" value="N-ACETYLTRANSFERASE DOMAIN-CONTAINING PROTEIN"/>
    <property type="match status" value="1"/>
</dbReference>
<dbReference type="RefSeq" id="XP_030995854.1">
    <property type="nucleotide sequence ID" value="XM_031139891.1"/>
</dbReference>
<evidence type="ECO:0000256" key="1">
    <source>
        <dbReference type="SAM" id="MobiDB-lite"/>
    </source>
</evidence>
<comment type="caution">
    <text evidence="3">The sequence shown here is derived from an EMBL/GenBank/DDBJ whole genome shotgun (WGS) entry which is preliminary data.</text>
</comment>
<reference evidence="3 4" key="1">
    <citation type="submission" date="2019-06" db="EMBL/GenBank/DDBJ databases">
        <title>Draft genome sequence of the filamentous fungus Phialemoniopsis curvata isolated from diesel fuel.</title>
        <authorList>
            <person name="Varaljay V.A."/>
            <person name="Lyon W.J."/>
            <person name="Crouch A.L."/>
            <person name="Drake C.E."/>
            <person name="Hollomon J.M."/>
            <person name="Nadeau L.J."/>
            <person name="Nunn H.S."/>
            <person name="Stevenson B.S."/>
            <person name="Bojanowski C.L."/>
            <person name="Crookes-Goodson W.J."/>
        </authorList>
    </citation>
    <scope>NUCLEOTIDE SEQUENCE [LARGE SCALE GENOMIC DNA]</scope>
    <source>
        <strain evidence="3 4">D216</strain>
    </source>
</reference>